<dbReference type="GO" id="GO:0004896">
    <property type="term" value="F:cytokine receptor activity"/>
    <property type="evidence" value="ECO:0007669"/>
    <property type="project" value="TreeGrafter"/>
</dbReference>
<evidence type="ECO:0000259" key="4">
    <source>
        <dbReference type="Pfam" id="PF18707"/>
    </source>
</evidence>
<proteinExistence type="predicted"/>
<organism evidence="5 6">
    <name type="scientific">Champsocephalus gunnari</name>
    <name type="common">Mackerel icefish</name>
    <dbReference type="NCBI Taxonomy" id="52237"/>
    <lineage>
        <taxon>Eukaryota</taxon>
        <taxon>Metazoa</taxon>
        <taxon>Chordata</taxon>
        <taxon>Craniata</taxon>
        <taxon>Vertebrata</taxon>
        <taxon>Euteleostomi</taxon>
        <taxon>Actinopterygii</taxon>
        <taxon>Neopterygii</taxon>
        <taxon>Teleostei</taxon>
        <taxon>Neoteleostei</taxon>
        <taxon>Acanthomorphata</taxon>
        <taxon>Eupercaria</taxon>
        <taxon>Perciformes</taxon>
        <taxon>Notothenioidei</taxon>
        <taxon>Channichthyidae</taxon>
        <taxon>Champsocephalus</taxon>
    </lineage>
</organism>
<dbReference type="InterPro" id="IPR040951">
    <property type="entry name" value="IL2RB_N1"/>
</dbReference>
<evidence type="ECO:0000256" key="2">
    <source>
        <dbReference type="SAM" id="MobiDB-lite"/>
    </source>
</evidence>
<feature type="region of interest" description="Disordered" evidence="2">
    <location>
        <begin position="560"/>
        <end position="594"/>
    </location>
</feature>
<evidence type="ECO:0000256" key="1">
    <source>
        <dbReference type="ARBA" id="ARBA00023157"/>
    </source>
</evidence>
<feature type="region of interest" description="Disordered" evidence="2">
    <location>
        <begin position="354"/>
        <end position="435"/>
    </location>
</feature>
<sequence length="630" mass="71207">MERSQKPRLLVLLLALIQVCHGEGSCSSDPGNNITCSSDYNRTITCVWNSAYDHSDSVCTIDALNKENKPRRKSSKASCTLKPVEGRSTQMTCNMEFFRDENFQPDDIFSMNLTCNPGPDNVTMCFQPEHHIKLNPPQRPHINFTTISWHPQVKERYQIELFKCQLQWKQEKQSWNDPSVQKNTNTYPWKWEESGSAVELDDDWLIRGERYEARVQVKSEETDQSSTWSGWSPTASWVSTVGRTEQPQPPSDLAWRVSGLFAVAAAIAVFLVIVRFKTDKTTWVYIVKKIKGPPIPNPEKSFLKDLKFESRSSPHFLIASGELDSVEISSCVDAVLPCSQEEALLHTIRSKMTHESTSSDFSTPNYSHLLPQTPPPPPPPPPPPHMSSLKAGNLPQCVSDAPYGPVGGQRSEKETDEDRGKKEEEEIHQLFSKRSEAMLLVSDYERVEELKGERGRLQSLDSGVGSGGEEVSQESMEEVSQESMEEVSQESMEEVSQEGMEEVSQESIAVEEEREEREEERKEKEEREEVREKEEERVDFHKMFEGGGIQVCFGYKKVPQVEEEEEEEETEDLLLSPPSSCSSPSLPFLPSLGFSEGLKPDLLERMSLISSSRSVAPSGDGYMPGRQEHS</sequence>
<feature type="compositionally biased region" description="Basic and acidic residues" evidence="2">
    <location>
        <begin position="519"/>
        <end position="536"/>
    </location>
</feature>
<dbReference type="Gene3D" id="2.60.40.10">
    <property type="entry name" value="Immunoglobulins"/>
    <property type="match status" value="2"/>
</dbReference>
<keyword evidence="6" id="KW-1185">Reference proteome</keyword>
<feature type="compositionally biased region" description="Basic and acidic residues" evidence="2">
    <location>
        <begin position="410"/>
        <end position="435"/>
    </location>
</feature>
<feature type="domain" description="Interleukin-2 receptor subunit beta N-terminal" evidence="4">
    <location>
        <begin position="33"/>
        <end position="121"/>
    </location>
</feature>
<dbReference type="SUPFAM" id="SSF101447">
    <property type="entry name" value="Formin homology 2 domain (FH2 domain)"/>
    <property type="match status" value="1"/>
</dbReference>
<dbReference type="Pfam" id="PF18707">
    <property type="entry name" value="IL2RB_N1"/>
    <property type="match status" value="1"/>
</dbReference>
<evidence type="ECO:0000313" key="5">
    <source>
        <dbReference type="EMBL" id="KAK5925844.1"/>
    </source>
</evidence>
<feature type="compositionally biased region" description="Pro residues" evidence="2">
    <location>
        <begin position="372"/>
        <end position="385"/>
    </location>
</feature>
<dbReference type="EMBL" id="JAURVH010001519">
    <property type="protein sequence ID" value="KAK5925844.1"/>
    <property type="molecule type" value="Genomic_DNA"/>
</dbReference>
<dbReference type="GO" id="GO:0009897">
    <property type="term" value="C:external side of plasma membrane"/>
    <property type="evidence" value="ECO:0007669"/>
    <property type="project" value="TreeGrafter"/>
</dbReference>
<keyword evidence="1" id="KW-1015">Disulfide bond</keyword>
<feature type="region of interest" description="Disordered" evidence="2">
    <location>
        <begin position="448"/>
        <end position="536"/>
    </location>
</feature>
<gene>
    <name evidence="5" type="ORF">CgunFtcFv8_021468</name>
</gene>
<dbReference type="PANTHER" id="PTHR23037:SF22">
    <property type="entry name" value="CYTOKINE RECEPTOR COMMON SUBUNIT BETA"/>
    <property type="match status" value="1"/>
</dbReference>
<evidence type="ECO:0000313" key="6">
    <source>
        <dbReference type="Proteomes" id="UP001331515"/>
    </source>
</evidence>
<feature type="compositionally biased region" description="Acidic residues" evidence="2">
    <location>
        <begin position="561"/>
        <end position="572"/>
    </location>
</feature>
<dbReference type="AlphaFoldDB" id="A0AAN8DPB5"/>
<reference evidence="5 6" key="1">
    <citation type="journal article" date="2023" name="Mol. Biol. Evol.">
        <title>Genomics of Secondarily Temperate Adaptation in the Only Non-Antarctic Icefish.</title>
        <authorList>
            <person name="Rivera-Colon A.G."/>
            <person name="Rayamajhi N."/>
            <person name="Minhas B.F."/>
            <person name="Madrigal G."/>
            <person name="Bilyk K.T."/>
            <person name="Yoon V."/>
            <person name="Hune M."/>
            <person name="Gregory S."/>
            <person name="Cheng C.H.C."/>
            <person name="Catchen J.M."/>
        </authorList>
    </citation>
    <scope>NUCLEOTIDE SEQUENCE [LARGE SCALE GENOMIC DNA]</scope>
    <source>
        <tissue evidence="5">White muscle</tissue>
    </source>
</reference>
<name>A0AAN8DPB5_CHAGU</name>
<accession>A0AAN8DPB5</accession>
<dbReference type="GO" id="GO:0016064">
    <property type="term" value="P:immunoglobulin mediated immune response"/>
    <property type="evidence" value="ECO:0007669"/>
    <property type="project" value="TreeGrafter"/>
</dbReference>
<feature type="region of interest" description="Disordered" evidence="2">
    <location>
        <begin position="610"/>
        <end position="630"/>
    </location>
</feature>
<keyword evidence="3" id="KW-0732">Signal</keyword>
<feature type="chain" id="PRO_5042908950" description="Interleukin-2 receptor subunit beta N-terminal domain-containing protein" evidence="3">
    <location>
        <begin position="23"/>
        <end position="630"/>
    </location>
</feature>
<feature type="signal peptide" evidence="3">
    <location>
        <begin position="1"/>
        <end position="22"/>
    </location>
</feature>
<evidence type="ECO:0000256" key="3">
    <source>
        <dbReference type="SAM" id="SignalP"/>
    </source>
</evidence>
<dbReference type="InterPro" id="IPR013783">
    <property type="entry name" value="Ig-like_fold"/>
</dbReference>
<dbReference type="PANTHER" id="PTHR23037">
    <property type="entry name" value="CYTOKINE RECEPTOR"/>
    <property type="match status" value="1"/>
</dbReference>
<feature type="compositionally biased region" description="Acidic residues" evidence="2">
    <location>
        <begin position="471"/>
        <end position="518"/>
    </location>
</feature>
<dbReference type="Proteomes" id="UP001331515">
    <property type="component" value="Unassembled WGS sequence"/>
</dbReference>
<comment type="caution">
    <text evidence="5">The sequence shown here is derived from an EMBL/GenBank/DDBJ whole genome shotgun (WGS) entry which is preliminary data.</text>
</comment>
<protein>
    <recommendedName>
        <fullName evidence="4">Interleukin-2 receptor subunit beta N-terminal domain-containing protein</fullName>
    </recommendedName>
</protein>
<feature type="compositionally biased region" description="Low complexity" evidence="2">
    <location>
        <begin position="573"/>
        <end position="592"/>
    </location>
</feature>
<feature type="compositionally biased region" description="Polar residues" evidence="2">
    <location>
        <begin position="355"/>
        <end position="366"/>
    </location>
</feature>